<dbReference type="PANTHER" id="PTHR43811:SF19">
    <property type="entry name" value="39 KDA FK506-BINDING NUCLEAR PROTEIN"/>
    <property type="match status" value="1"/>
</dbReference>
<dbReference type="InParanoid" id="B8BQP8"/>
<dbReference type="PaxDb" id="35128-Thaps1357"/>
<dbReference type="EC" id="5.2.1.8" evidence="2 5"/>
<protein>
    <recommendedName>
        <fullName evidence="2 5">peptidylprolyl isomerase</fullName>
        <ecNumber evidence="2 5">5.2.1.8</ecNumber>
    </recommendedName>
</protein>
<keyword evidence="9" id="KW-1185">Reference proteome</keyword>
<dbReference type="eggNOG" id="KOG0552">
    <property type="taxonomic scope" value="Eukaryota"/>
</dbReference>
<organism evidence="8 9">
    <name type="scientific">Thalassiosira pseudonana</name>
    <name type="common">Marine diatom</name>
    <name type="synonym">Cyclotella nana</name>
    <dbReference type="NCBI Taxonomy" id="35128"/>
    <lineage>
        <taxon>Eukaryota</taxon>
        <taxon>Sar</taxon>
        <taxon>Stramenopiles</taxon>
        <taxon>Ochrophyta</taxon>
        <taxon>Bacillariophyta</taxon>
        <taxon>Coscinodiscophyceae</taxon>
        <taxon>Thalassiosirophycidae</taxon>
        <taxon>Thalassiosirales</taxon>
        <taxon>Thalassiosiraceae</taxon>
        <taxon>Thalassiosira</taxon>
    </lineage>
</organism>
<evidence type="ECO:0000313" key="8">
    <source>
        <dbReference type="EMBL" id="EED96403.1"/>
    </source>
</evidence>
<feature type="compositionally biased region" description="Basic and acidic residues" evidence="6">
    <location>
        <begin position="138"/>
        <end position="163"/>
    </location>
</feature>
<feature type="compositionally biased region" description="Polar residues" evidence="6">
    <location>
        <begin position="36"/>
        <end position="49"/>
    </location>
</feature>
<evidence type="ECO:0000256" key="3">
    <source>
        <dbReference type="ARBA" id="ARBA00023110"/>
    </source>
</evidence>
<feature type="region of interest" description="Disordered" evidence="6">
    <location>
        <begin position="1"/>
        <end position="164"/>
    </location>
</feature>
<dbReference type="InterPro" id="IPR001179">
    <property type="entry name" value="PPIase_FKBP_dom"/>
</dbReference>
<comment type="catalytic activity">
    <reaction evidence="1 5">
        <text>[protein]-peptidylproline (omega=180) = [protein]-peptidylproline (omega=0)</text>
        <dbReference type="Rhea" id="RHEA:16237"/>
        <dbReference type="Rhea" id="RHEA-COMP:10747"/>
        <dbReference type="Rhea" id="RHEA-COMP:10748"/>
        <dbReference type="ChEBI" id="CHEBI:83833"/>
        <dbReference type="ChEBI" id="CHEBI:83834"/>
        <dbReference type="EC" id="5.2.1.8"/>
    </reaction>
</comment>
<reference evidence="8 9" key="2">
    <citation type="journal article" date="2008" name="Nature">
        <title>The Phaeodactylum genome reveals the evolutionary history of diatom genomes.</title>
        <authorList>
            <person name="Bowler C."/>
            <person name="Allen A.E."/>
            <person name="Badger J.H."/>
            <person name="Grimwood J."/>
            <person name="Jabbari K."/>
            <person name="Kuo A."/>
            <person name="Maheswari U."/>
            <person name="Martens C."/>
            <person name="Maumus F."/>
            <person name="Otillar R.P."/>
            <person name="Rayko E."/>
            <person name="Salamov A."/>
            <person name="Vandepoele K."/>
            <person name="Beszteri B."/>
            <person name="Gruber A."/>
            <person name="Heijde M."/>
            <person name="Katinka M."/>
            <person name="Mock T."/>
            <person name="Valentin K."/>
            <person name="Verret F."/>
            <person name="Berges J.A."/>
            <person name="Brownlee C."/>
            <person name="Cadoret J.P."/>
            <person name="Chiovitti A."/>
            <person name="Choi C.J."/>
            <person name="Coesel S."/>
            <person name="De Martino A."/>
            <person name="Detter J.C."/>
            <person name="Durkin C."/>
            <person name="Falciatore A."/>
            <person name="Fournet J."/>
            <person name="Haruta M."/>
            <person name="Huysman M.J."/>
            <person name="Jenkins B.D."/>
            <person name="Jiroutova K."/>
            <person name="Jorgensen R.E."/>
            <person name="Joubert Y."/>
            <person name="Kaplan A."/>
            <person name="Kroger N."/>
            <person name="Kroth P.G."/>
            <person name="La Roche J."/>
            <person name="Lindquist E."/>
            <person name="Lommer M."/>
            <person name="Martin-Jezequel V."/>
            <person name="Lopez P.J."/>
            <person name="Lucas S."/>
            <person name="Mangogna M."/>
            <person name="McGinnis K."/>
            <person name="Medlin L.K."/>
            <person name="Montsant A."/>
            <person name="Oudot-Le Secq M.P."/>
            <person name="Napoli C."/>
            <person name="Obornik M."/>
            <person name="Parker M.S."/>
            <person name="Petit J.L."/>
            <person name="Porcel B.M."/>
            <person name="Poulsen N."/>
            <person name="Robison M."/>
            <person name="Rychlewski L."/>
            <person name="Rynearson T.A."/>
            <person name="Schmutz J."/>
            <person name="Shapiro H."/>
            <person name="Siaut M."/>
            <person name="Stanley M."/>
            <person name="Sussman M.R."/>
            <person name="Taylor A.R."/>
            <person name="Vardi A."/>
            <person name="von Dassow P."/>
            <person name="Vyverman W."/>
            <person name="Willis A."/>
            <person name="Wyrwicz L.S."/>
            <person name="Rokhsar D.S."/>
            <person name="Weissenbach J."/>
            <person name="Armbrust E.V."/>
            <person name="Green B.R."/>
            <person name="Van de Peer Y."/>
            <person name="Grigoriev I.V."/>
        </authorList>
    </citation>
    <scope>NUCLEOTIDE SEQUENCE [LARGE SCALE GENOMIC DNA]</scope>
    <source>
        <strain evidence="8 9">CCMP1335</strain>
    </source>
</reference>
<evidence type="ECO:0000256" key="5">
    <source>
        <dbReference type="PROSITE-ProRule" id="PRU00277"/>
    </source>
</evidence>
<feature type="compositionally biased region" description="Basic and acidic residues" evidence="6">
    <location>
        <begin position="61"/>
        <end position="70"/>
    </location>
</feature>
<dbReference type="RefSeq" id="XP_002286762.1">
    <property type="nucleotide sequence ID" value="XM_002286726.1"/>
</dbReference>
<evidence type="ECO:0000259" key="7">
    <source>
        <dbReference type="PROSITE" id="PS50059"/>
    </source>
</evidence>
<dbReference type="PROSITE" id="PS50059">
    <property type="entry name" value="FKBP_PPIASE"/>
    <property type="match status" value="1"/>
</dbReference>
<feature type="domain" description="PPIase FKBP-type" evidence="7">
    <location>
        <begin position="190"/>
        <end position="275"/>
    </location>
</feature>
<dbReference type="PANTHER" id="PTHR43811">
    <property type="entry name" value="FKBP-TYPE PEPTIDYL-PROLYL CIS-TRANS ISOMERASE FKPA"/>
    <property type="match status" value="1"/>
</dbReference>
<dbReference type="Gene3D" id="3.10.50.40">
    <property type="match status" value="1"/>
</dbReference>
<evidence type="ECO:0000256" key="2">
    <source>
        <dbReference type="ARBA" id="ARBA00013194"/>
    </source>
</evidence>
<dbReference type="InterPro" id="IPR046357">
    <property type="entry name" value="PPIase_dom_sf"/>
</dbReference>
<accession>B8BQP8</accession>
<dbReference type="KEGG" id="tps:THAPSDRAFT_1357"/>
<reference evidence="8 9" key="1">
    <citation type="journal article" date="2004" name="Science">
        <title>The genome of the diatom Thalassiosira pseudonana: ecology, evolution, and metabolism.</title>
        <authorList>
            <person name="Armbrust E.V."/>
            <person name="Berges J.A."/>
            <person name="Bowler C."/>
            <person name="Green B.R."/>
            <person name="Martinez D."/>
            <person name="Putnam N.H."/>
            <person name="Zhou S."/>
            <person name="Allen A.E."/>
            <person name="Apt K.E."/>
            <person name="Bechner M."/>
            <person name="Brzezinski M.A."/>
            <person name="Chaal B.K."/>
            <person name="Chiovitti A."/>
            <person name="Davis A.K."/>
            <person name="Demarest M.S."/>
            <person name="Detter J.C."/>
            <person name="Glavina T."/>
            <person name="Goodstein D."/>
            <person name="Hadi M.Z."/>
            <person name="Hellsten U."/>
            <person name="Hildebrand M."/>
            <person name="Jenkins B.D."/>
            <person name="Jurka J."/>
            <person name="Kapitonov V.V."/>
            <person name="Kroger N."/>
            <person name="Lau W.W."/>
            <person name="Lane T.W."/>
            <person name="Larimer F.W."/>
            <person name="Lippmeier J.C."/>
            <person name="Lucas S."/>
            <person name="Medina M."/>
            <person name="Montsant A."/>
            <person name="Obornik M."/>
            <person name="Parker M.S."/>
            <person name="Palenik B."/>
            <person name="Pazour G.J."/>
            <person name="Richardson P.M."/>
            <person name="Rynearson T.A."/>
            <person name="Saito M.A."/>
            <person name="Schwartz D.C."/>
            <person name="Thamatrakoln K."/>
            <person name="Valentin K."/>
            <person name="Vardi A."/>
            <person name="Wilkerson F.P."/>
            <person name="Rokhsar D.S."/>
        </authorList>
    </citation>
    <scope>NUCLEOTIDE SEQUENCE [LARGE SCALE GENOMIC DNA]</scope>
    <source>
        <strain evidence="8 9">CCMP1335</strain>
    </source>
</reference>
<evidence type="ECO:0000256" key="6">
    <source>
        <dbReference type="SAM" id="MobiDB-lite"/>
    </source>
</evidence>
<evidence type="ECO:0000256" key="1">
    <source>
        <dbReference type="ARBA" id="ARBA00000971"/>
    </source>
</evidence>
<proteinExistence type="predicted"/>
<dbReference type="Pfam" id="PF00254">
    <property type="entry name" value="FKBP_C"/>
    <property type="match status" value="1"/>
</dbReference>
<sequence>MGRRNRKRDGDEIDGFERDWLQQRQQKSKSQKIDETLSTSSQNQRQPSTSSGDSGGDVEGDGQKKDEPAGQKKNSSGKVEGGSLRNESSATTAKVNGTSTSTDQEKIDKLKLKKQRQKERRREKKANASAANEAATQQRKDAEKAKQLQKQTEQEKKSREKQPKQGFVILQKGVKCLDLVVGKGQVVQHRKKVRVSYTLRAKSHTTGKIVDSSRNFPFRVGKGEVIKGWDIGLEGMRVGGTRRLIVPPSAGYGNKDIGAGRGADLYFEIELLHVAP</sequence>
<dbReference type="EMBL" id="CM000638">
    <property type="protein sequence ID" value="EED96403.1"/>
    <property type="molecule type" value="Genomic_DNA"/>
</dbReference>
<dbReference type="GO" id="GO:0003755">
    <property type="term" value="F:peptidyl-prolyl cis-trans isomerase activity"/>
    <property type="evidence" value="ECO:0000318"/>
    <property type="project" value="GO_Central"/>
</dbReference>
<dbReference type="Proteomes" id="UP000001449">
    <property type="component" value="Chromosome 1"/>
</dbReference>
<name>B8BQP8_THAPS</name>
<dbReference type="OMA" id="HKTGEAD"/>
<keyword evidence="4 5" id="KW-0413">Isomerase</keyword>
<gene>
    <name evidence="8" type="ORF">THAPSDRAFT_1357</name>
</gene>
<evidence type="ECO:0000256" key="4">
    <source>
        <dbReference type="ARBA" id="ARBA00023235"/>
    </source>
</evidence>
<dbReference type="HOGENOM" id="CLU_1010027_0_0_1"/>
<dbReference type="STRING" id="35128.B8BQP8"/>
<evidence type="ECO:0000313" key="9">
    <source>
        <dbReference type="Proteomes" id="UP000001449"/>
    </source>
</evidence>
<dbReference type="SUPFAM" id="SSF54534">
    <property type="entry name" value="FKBP-like"/>
    <property type="match status" value="1"/>
</dbReference>
<dbReference type="AlphaFoldDB" id="B8BQP8"/>
<feature type="compositionally biased region" description="Basic residues" evidence="6">
    <location>
        <begin position="111"/>
        <end position="124"/>
    </location>
</feature>
<keyword evidence="3 5" id="KW-0697">Rotamase</keyword>
<feature type="compositionally biased region" description="Polar residues" evidence="6">
    <location>
        <begin position="85"/>
        <end position="102"/>
    </location>
</feature>
<dbReference type="GeneID" id="7451516"/>